<sequence>MFHLHFLLWDTHGRRLVLMYKEIRLRILVHSFATMKGMLLHQSGYNSCSQSFPSIRLVPSTSHRIEPSLTSPQLSLHLSPFHRACPIIPSSPKPRKTTAIISSP</sequence>
<protein>
    <submittedName>
        <fullName evidence="1">Uncharacterized protein</fullName>
    </submittedName>
</protein>
<proteinExistence type="predicted"/>
<dbReference type="AlphaFoldDB" id="A0A8T2R8V4"/>
<keyword evidence="2" id="KW-1185">Reference proteome</keyword>
<reference evidence="1" key="1">
    <citation type="submission" date="2021-08" db="EMBL/GenBank/DDBJ databases">
        <title>WGS assembly of Ceratopteris richardii.</title>
        <authorList>
            <person name="Marchant D.B."/>
            <person name="Chen G."/>
            <person name="Jenkins J."/>
            <person name="Shu S."/>
            <person name="Leebens-Mack J."/>
            <person name="Grimwood J."/>
            <person name="Schmutz J."/>
            <person name="Soltis P."/>
            <person name="Soltis D."/>
            <person name="Chen Z.-H."/>
        </authorList>
    </citation>
    <scope>NUCLEOTIDE SEQUENCE</scope>
    <source>
        <strain evidence="1">Whitten #5841</strain>
        <tissue evidence="1">Leaf</tissue>
    </source>
</reference>
<dbReference type="EMBL" id="CM035434">
    <property type="protein sequence ID" value="KAH7292191.1"/>
    <property type="molecule type" value="Genomic_DNA"/>
</dbReference>
<comment type="caution">
    <text evidence="1">The sequence shown here is derived from an EMBL/GenBank/DDBJ whole genome shotgun (WGS) entry which is preliminary data.</text>
</comment>
<accession>A0A8T2R8V4</accession>
<organism evidence="1 2">
    <name type="scientific">Ceratopteris richardii</name>
    <name type="common">Triangle waterfern</name>
    <dbReference type="NCBI Taxonomy" id="49495"/>
    <lineage>
        <taxon>Eukaryota</taxon>
        <taxon>Viridiplantae</taxon>
        <taxon>Streptophyta</taxon>
        <taxon>Embryophyta</taxon>
        <taxon>Tracheophyta</taxon>
        <taxon>Polypodiopsida</taxon>
        <taxon>Polypodiidae</taxon>
        <taxon>Polypodiales</taxon>
        <taxon>Pteridineae</taxon>
        <taxon>Pteridaceae</taxon>
        <taxon>Parkerioideae</taxon>
        <taxon>Ceratopteris</taxon>
    </lineage>
</organism>
<evidence type="ECO:0000313" key="1">
    <source>
        <dbReference type="EMBL" id="KAH7292191.1"/>
    </source>
</evidence>
<name>A0A8T2R8V4_CERRI</name>
<evidence type="ECO:0000313" key="2">
    <source>
        <dbReference type="Proteomes" id="UP000825935"/>
    </source>
</evidence>
<dbReference type="Proteomes" id="UP000825935">
    <property type="component" value="Chromosome 29"/>
</dbReference>
<gene>
    <name evidence="1" type="ORF">KP509_29G055200</name>
</gene>